<evidence type="ECO:0000256" key="5">
    <source>
        <dbReference type="ARBA" id="ARBA00023004"/>
    </source>
</evidence>
<comment type="similarity">
    <text evidence="2">Belongs to the complex I 20 kDa subunit family.</text>
</comment>
<evidence type="ECO:0000313" key="7">
    <source>
        <dbReference type="EMBL" id="SDC93010.1"/>
    </source>
</evidence>
<keyword evidence="3" id="KW-0004">4Fe-4S</keyword>
<organism evidence="7 8">
    <name type="scientific">Desulfurella multipotens</name>
    <dbReference type="NCBI Taxonomy" id="79269"/>
    <lineage>
        <taxon>Bacteria</taxon>
        <taxon>Pseudomonadati</taxon>
        <taxon>Campylobacterota</taxon>
        <taxon>Desulfurellia</taxon>
        <taxon>Desulfurellales</taxon>
        <taxon>Desulfurellaceae</taxon>
        <taxon>Desulfurella</taxon>
    </lineage>
</organism>
<evidence type="ECO:0000256" key="3">
    <source>
        <dbReference type="ARBA" id="ARBA00022485"/>
    </source>
</evidence>
<keyword evidence="8" id="KW-1185">Reference proteome</keyword>
<keyword evidence="5" id="KW-0408">Iron</keyword>
<dbReference type="AlphaFoldDB" id="A0A1G6QKQ8"/>
<protein>
    <submittedName>
        <fullName evidence="7">Uncharacterized protein</fullName>
    </submittedName>
</protein>
<comment type="cofactor">
    <cofactor evidence="1">
        <name>[4Fe-4S] cluster</name>
        <dbReference type="ChEBI" id="CHEBI:49883"/>
    </cofactor>
</comment>
<dbReference type="EMBL" id="FMYU01000012">
    <property type="protein sequence ID" value="SDC93010.1"/>
    <property type="molecule type" value="Genomic_DNA"/>
</dbReference>
<reference evidence="8" key="1">
    <citation type="submission" date="2016-10" db="EMBL/GenBank/DDBJ databases">
        <authorList>
            <person name="Varghese N."/>
            <person name="Submissions S."/>
        </authorList>
    </citation>
    <scope>NUCLEOTIDE SEQUENCE [LARGE SCALE GENOMIC DNA]</scope>
    <source>
        <strain evidence="8">DSM 8415</strain>
    </source>
</reference>
<evidence type="ECO:0000256" key="6">
    <source>
        <dbReference type="ARBA" id="ARBA00023014"/>
    </source>
</evidence>
<evidence type="ECO:0000256" key="1">
    <source>
        <dbReference type="ARBA" id="ARBA00001966"/>
    </source>
</evidence>
<dbReference type="Proteomes" id="UP000199411">
    <property type="component" value="Unassembled WGS sequence"/>
</dbReference>
<accession>A0A1G6QKQ8</accession>
<keyword evidence="6" id="KW-0411">Iron-sulfur</keyword>
<dbReference type="GO" id="GO:0046872">
    <property type="term" value="F:metal ion binding"/>
    <property type="evidence" value="ECO:0007669"/>
    <property type="project" value="UniProtKB-KW"/>
</dbReference>
<sequence>MFLWPIYGLSKKYSKKFKFKTNNSKTVFKKSLHVFCIDGGSDVELLMEFYSLLSPKYNLHAYGIFFTNTPRHADVLVILSRPTQKMLPIIQEAISQMPSPYGVMLIENSNIGLYFEKLNLKNVVAHLKNVSEPTEILKKLIEIAQGGLIC</sequence>
<evidence type="ECO:0000313" key="8">
    <source>
        <dbReference type="Proteomes" id="UP000199411"/>
    </source>
</evidence>
<dbReference type="PANTHER" id="PTHR42989">
    <property type="entry name" value="HYDROGENASE-4 COMPONENT I"/>
    <property type="match status" value="1"/>
</dbReference>
<evidence type="ECO:0000256" key="2">
    <source>
        <dbReference type="ARBA" id="ARBA00009173"/>
    </source>
</evidence>
<dbReference type="Gene3D" id="3.40.50.12280">
    <property type="match status" value="1"/>
</dbReference>
<dbReference type="RefSeq" id="WP_092129475.1">
    <property type="nucleotide sequence ID" value="NZ_FMYU01000012.1"/>
</dbReference>
<proteinExistence type="inferred from homology"/>
<gene>
    <name evidence="7" type="ORF">SAMN05660835_01603</name>
</gene>
<dbReference type="SUPFAM" id="SSF56770">
    <property type="entry name" value="HydA/Nqo6-like"/>
    <property type="match status" value="1"/>
</dbReference>
<dbReference type="GO" id="GO:0051539">
    <property type="term" value="F:4 iron, 4 sulfur cluster binding"/>
    <property type="evidence" value="ECO:0007669"/>
    <property type="project" value="UniProtKB-KW"/>
</dbReference>
<dbReference type="PANTHER" id="PTHR42989:SF1">
    <property type="entry name" value="FORMATE HYDROGENLYASE SUBUNIT 7-RELATED"/>
    <property type="match status" value="1"/>
</dbReference>
<evidence type="ECO:0000256" key="4">
    <source>
        <dbReference type="ARBA" id="ARBA00022723"/>
    </source>
</evidence>
<dbReference type="InterPro" id="IPR052375">
    <property type="entry name" value="Complex_I_20kDa-like"/>
</dbReference>
<keyword evidence="4" id="KW-0479">Metal-binding</keyword>
<name>A0A1G6QKQ8_9BACT</name>
<dbReference type="OrthoDB" id="9786737at2"/>